<evidence type="ECO:0000313" key="3">
    <source>
        <dbReference type="RefSeq" id="XP_041438231.1"/>
    </source>
</evidence>
<evidence type="ECO:0000256" key="1">
    <source>
        <dbReference type="SAM" id="MobiDB-lite"/>
    </source>
</evidence>
<evidence type="ECO:0000313" key="2">
    <source>
        <dbReference type="Proteomes" id="UP000186698"/>
    </source>
</evidence>
<gene>
    <name evidence="3" type="primary">LOC108707523</name>
</gene>
<keyword evidence="2" id="KW-1185">Reference proteome</keyword>
<dbReference type="GeneID" id="108707523"/>
<organism evidence="2 3">
    <name type="scientific">Xenopus laevis</name>
    <name type="common">African clawed frog</name>
    <dbReference type="NCBI Taxonomy" id="8355"/>
    <lineage>
        <taxon>Eukaryota</taxon>
        <taxon>Metazoa</taxon>
        <taxon>Chordata</taxon>
        <taxon>Craniata</taxon>
        <taxon>Vertebrata</taxon>
        <taxon>Euteleostomi</taxon>
        <taxon>Amphibia</taxon>
        <taxon>Batrachia</taxon>
        <taxon>Anura</taxon>
        <taxon>Pipoidea</taxon>
        <taxon>Pipidae</taxon>
        <taxon>Xenopodinae</taxon>
        <taxon>Xenopus</taxon>
        <taxon>Xenopus</taxon>
    </lineage>
</organism>
<dbReference type="KEGG" id="xla:108707523"/>
<sequence length="174" mass="20632">MHVRLLFQWWTRSRMLMRKMTTQMKDKEAFQRQQILYQAAHCVLAQNPDNVELARFYCHNDRMISKRLVLRQKMTTQIKDKEAFQRQQILYQKNDNSNERQRSFSETTNSIPDWCKVNNLSMNPNKTKEIVVDFRRTRGDPSPLYIDGSPVELSAKAGKSPPSTTHSHYLLQRV</sequence>
<dbReference type="Proteomes" id="UP000186698">
    <property type="component" value="Chromosome 2L"/>
</dbReference>
<name>A0A8J1MA58_XENLA</name>
<dbReference type="AlphaFoldDB" id="A0A8J1MA58"/>
<dbReference type="RefSeq" id="XP_041438231.1">
    <property type="nucleotide sequence ID" value="XM_041582297.1"/>
</dbReference>
<reference evidence="3" key="1">
    <citation type="submission" date="2025-08" db="UniProtKB">
        <authorList>
            <consortium name="RefSeq"/>
        </authorList>
    </citation>
    <scope>IDENTIFICATION</scope>
    <source>
        <strain evidence="3">J_2021</strain>
        <tissue evidence="3">Erythrocytes</tissue>
    </source>
</reference>
<proteinExistence type="predicted"/>
<feature type="region of interest" description="Disordered" evidence="1">
    <location>
        <begin position="154"/>
        <end position="174"/>
    </location>
</feature>
<accession>A0A8J1MA58</accession>
<dbReference type="CTD" id="108707523"/>
<dbReference type="OrthoDB" id="128536at2759"/>
<protein>
    <submittedName>
        <fullName evidence="3">Uncharacterized protein LOC108707523 isoform X1</fullName>
    </submittedName>
</protein>